<feature type="compositionally biased region" description="Basic and acidic residues" evidence="1">
    <location>
        <begin position="214"/>
        <end position="230"/>
    </location>
</feature>
<keyword evidence="5" id="KW-1185">Reference proteome</keyword>
<dbReference type="OrthoDB" id="9905432at2759"/>
<dbReference type="PANTHER" id="PTHR15297">
    <property type="entry name" value="IMMUNOGLOBULIN SUPERFAMILY MEMBER 6"/>
    <property type="match status" value="1"/>
</dbReference>
<dbReference type="InterPro" id="IPR007110">
    <property type="entry name" value="Ig-like_dom"/>
</dbReference>
<dbReference type="InterPro" id="IPR039089">
    <property type="entry name" value="IGSF6"/>
</dbReference>
<dbReference type="AlphaFoldDB" id="A0A643BN68"/>
<dbReference type="InterPro" id="IPR013783">
    <property type="entry name" value="Ig-like_fold"/>
</dbReference>
<feature type="domain" description="Ig-like" evidence="3">
    <location>
        <begin position="50"/>
        <end position="147"/>
    </location>
</feature>
<dbReference type="InterPro" id="IPR036179">
    <property type="entry name" value="Ig-like_dom_sf"/>
</dbReference>
<keyword evidence="2" id="KW-1133">Transmembrane helix</keyword>
<gene>
    <name evidence="4" type="ORF">E2I00_006203</name>
</gene>
<feature type="region of interest" description="Disordered" evidence="1">
    <location>
        <begin position="214"/>
        <end position="234"/>
    </location>
</feature>
<reference evidence="4 5" key="1">
    <citation type="journal article" date="2019" name="PLoS ONE">
        <title>Genomic analyses reveal an absence of contemporary introgressive admixture between fin whales and blue whales, despite known hybrids.</title>
        <authorList>
            <person name="Westbury M.V."/>
            <person name="Petersen B."/>
            <person name="Lorenzen E.D."/>
        </authorList>
    </citation>
    <scope>NUCLEOTIDE SEQUENCE [LARGE SCALE GENOMIC DNA]</scope>
    <source>
        <strain evidence="4">FinWhale-01</strain>
    </source>
</reference>
<protein>
    <recommendedName>
        <fullName evidence="3">Ig-like domain-containing protein</fullName>
    </recommendedName>
</protein>
<accession>A0A643BN68</accession>
<comment type="caution">
    <text evidence="4">The sequence shown here is derived from an EMBL/GenBank/DDBJ whole genome shotgun (WGS) entry which is preliminary data.</text>
</comment>
<dbReference type="InterPro" id="IPR013106">
    <property type="entry name" value="Ig_V-set"/>
</dbReference>
<sequence length="290" mass="32145">METVNRGKIILGLELNLILFHVDSSPQNVNKTEAQTKGGERSTQQARLLPPAGAAGNCTVSVVQPPSLEVDYTQKAVTMHCSFSTAGCPAEQPTSLWFRYGALQTENLCLDGCRNETDKFTLVNLAQNQVSLTVNRLTFNDSAIYICGIAFPSSKEPRAKQTGGGTVLVVRETKVLSKELQSLLAALLSLLSMYVTGVFVFFIVLTKEIPPAEESKSNTLRKKETEDSQKKKSARRIFQEIAQELYNKRHMETSPQPVSVKYQKRYKACLTKKDEAANNLSIIKFSFTNV</sequence>
<dbReference type="PROSITE" id="PS50835">
    <property type="entry name" value="IG_LIKE"/>
    <property type="match status" value="1"/>
</dbReference>
<evidence type="ECO:0000313" key="4">
    <source>
        <dbReference type="EMBL" id="KAB0389407.1"/>
    </source>
</evidence>
<evidence type="ECO:0000256" key="2">
    <source>
        <dbReference type="SAM" id="Phobius"/>
    </source>
</evidence>
<feature type="transmembrane region" description="Helical" evidence="2">
    <location>
        <begin position="183"/>
        <end position="205"/>
    </location>
</feature>
<dbReference type="Pfam" id="PF07686">
    <property type="entry name" value="V-set"/>
    <property type="match status" value="1"/>
</dbReference>
<keyword evidence="2" id="KW-0812">Transmembrane</keyword>
<evidence type="ECO:0000259" key="3">
    <source>
        <dbReference type="PROSITE" id="PS50835"/>
    </source>
</evidence>
<name>A0A643BN68_BALPH</name>
<proteinExistence type="predicted"/>
<dbReference type="PANTHER" id="PTHR15297:SF2">
    <property type="entry name" value="IMMUNOGLOBULIN SUPERFAMILY MEMBER 6"/>
    <property type="match status" value="1"/>
</dbReference>
<dbReference type="Gene3D" id="2.60.40.10">
    <property type="entry name" value="Immunoglobulins"/>
    <property type="match status" value="1"/>
</dbReference>
<dbReference type="SUPFAM" id="SSF48726">
    <property type="entry name" value="Immunoglobulin"/>
    <property type="match status" value="1"/>
</dbReference>
<keyword evidence="2" id="KW-0472">Membrane</keyword>
<evidence type="ECO:0000256" key="1">
    <source>
        <dbReference type="SAM" id="MobiDB-lite"/>
    </source>
</evidence>
<dbReference type="Proteomes" id="UP000437017">
    <property type="component" value="Unassembled WGS sequence"/>
</dbReference>
<organism evidence="4 5">
    <name type="scientific">Balaenoptera physalus</name>
    <name type="common">Fin whale</name>
    <name type="synonym">Balaena physalus</name>
    <dbReference type="NCBI Taxonomy" id="9770"/>
    <lineage>
        <taxon>Eukaryota</taxon>
        <taxon>Metazoa</taxon>
        <taxon>Chordata</taxon>
        <taxon>Craniata</taxon>
        <taxon>Vertebrata</taxon>
        <taxon>Euteleostomi</taxon>
        <taxon>Mammalia</taxon>
        <taxon>Eutheria</taxon>
        <taxon>Laurasiatheria</taxon>
        <taxon>Artiodactyla</taxon>
        <taxon>Whippomorpha</taxon>
        <taxon>Cetacea</taxon>
        <taxon>Mysticeti</taxon>
        <taxon>Balaenopteridae</taxon>
        <taxon>Balaenoptera</taxon>
    </lineage>
</organism>
<evidence type="ECO:0000313" key="5">
    <source>
        <dbReference type="Proteomes" id="UP000437017"/>
    </source>
</evidence>
<dbReference type="EMBL" id="SGJD01007493">
    <property type="protein sequence ID" value="KAB0389407.1"/>
    <property type="molecule type" value="Genomic_DNA"/>
</dbReference>